<reference evidence="6 7" key="1">
    <citation type="submission" date="2018-02" db="EMBL/GenBank/DDBJ databases">
        <title>The genomes of Aspergillus section Nigri reveals drivers in fungal speciation.</title>
        <authorList>
            <consortium name="DOE Joint Genome Institute"/>
            <person name="Vesth T.C."/>
            <person name="Nybo J."/>
            <person name="Theobald S."/>
            <person name="Brandl J."/>
            <person name="Frisvad J.C."/>
            <person name="Nielsen K.F."/>
            <person name="Lyhne E.K."/>
            <person name="Kogle M.E."/>
            <person name="Kuo A."/>
            <person name="Riley R."/>
            <person name="Clum A."/>
            <person name="Nolan M."/>
            <person name="Lipzen A."/>
            <person name="Salamov A."/>
            <person name="Henrissat B."/>
            <person name="Wiebenga A."/>
            <person name="De vries R.P."/>
            <person name="Grigoriev I.V."/>
            <person name="Mortensen U.H."/>
            <person name="Andersen M.R."/>
            <person name="Baker S.E."/>
        </authorList>
    </citation>
    <scope>NUCLEOTIDE SEQUENCE [LARGE SCALE GENOMIC DNA]</scope>
    <source>
        <strain evidence="6 7">CBS 707.79</strain>
    </source>
</reference>
<dbReference type="FunFam" id="3.10.110.10:FF:000107">
    <property type="entry name" value="Ubiquitin conjugating enzyme, putative"/>
    <property type="match status" value="1"/>
</dbReference>
<evidence type="ECO:0000256" key="2">
    <source>
        <dbReference type="ARBA" id="ARBA00022679"/>
    </source>
</evidence>
<dbReference type="InterPro" id="IPR012317">
    <property type="entry name" value="Poly(ADP-ribose)pol_cat_dom"/>
</dbReference>
<dbReference type="Gene3D" id="3.90.228.10">
    <property type="match status" value="1"/>
</dbReference>
<dbReference type="Pfam" id="PF00644">
    <property type="entry name" value="PARP"/>
    <property type="match status" value="1"/>
</dbReference>
<evidence type="ECO:0000256" key="4">
    <source>
        <dbReference type="ARBA" id="ARBA00023027"/>
    </source>
</evidence>
<dbReference type="AlphaFoldDB" id="A0A319D7F0"/>
<evidence type="ECO:0000313" key="6">
    <source>
        <dbReference type="EMBL" id="PYH93139.1"/>
    </source>
</evidence>
<dbReference type="SUPFAM" id="SSF56399">
    <property type="entry name" value="ADP-ribosylation"/>
    <property type="match status" value="1"/>
</dbReference>
<feature type="domain" description="UBC core" evidence="5">
    <location>
        <begin position="920"/>
        <end position="1097"/>
    </location>
</feature>
<protein>
    <recommendedName>
        <fullName evidence="5">UBC core domain-containing protein</fullName>
    </recommendedName>
</protein>
<dbReference type="STRING" id="1448320.A0A319D7F0"/>
<accession>A0A319D7F0</accession>
<dbReference type="InterPro" id="IPR000608">
    <property type="entry name" value="UBC"/>
</dbReference>
<proteinExistence type="predicted"/>
<name>A0A319D7F0_9EURO</name>
<organism evidence="6 7">
    <name type="scientific">Aspergillus ellipticus CBS 707.79</name>
    <dbReference type="NCBI Taxonomy" id="1448320"/>
    <lineage>
        <taxon>Eukaryota</taxon>
        <taxon>Fungi</taxon>
        <taxon>Dikarya</taxon>
        <taxon>Ascomycota</taxon>
        <taxon>Pezizomycotina</taxon>
        <taxon>Eurotiomycetes</taxon>
        <taxon>Eurotiomycetidae</taxon>
        <taxon>Eurotiales</taxon>
        <taxon>Aspergillaceae</taxon>
        <taxon>Aspergillus</taxon>
        <taxon>Aspergillus subgen. Circumdati</taxon>
    </lineage>
</organism>
<dbReference type="GO" id="GO:0016779">
    <property type="term" value="F:nucleotidyltransferase activity"/>
    <property type="evidence" value="ECO:0007669"/>
    <property type="project" value="UniProtKB-KW"/>
</dbReference>
<evidence type="ECO:0000256" key="1">
    <source>
        <dbReference type="ARBA" id="ARBA00022676"/>
    </source>
</evidence>
<sequence length="1097" mass="123447">MPRKAFLQDLSQVSAPGTFTHLSRVRLGDEDSTVIFTYTCPISAQTIDFNVAILDVSEYPDGHSYFAFSAADNLPGVIATILETVQLKFRGWNLEKFLECFCDYLDQAARGQLPIPDLQMADDFDGNSDTDQMDWDELSNGPEIRNSADTKRLRVDLRVTKLAGFKVGYLGDPAGAITVTVSCRINKLGISEDAMQMWNVLPSQFIVLLLRYPQGYAGMDRIFSQSHMAPDLVHMHVGICDAYKPTVESFADVIHHLSPVVSSSKAEFRLRASFITESLEGLLNERFLHIIRYRLRHDFSWTGAELFYNDSQGKSFNAKEAAHYKYHVSEKWNKFTPGFIKADGLSQRTSSFELALPLVAMQYMLRRFVKCAEFCLNCHCKTDANFEALQPYVCSNPLCLYQYMQLGMGPKLEWEIVSQQYVVDMLVSFTYARASTNELTDLPIGLGLKVPWVVGLGSTTTPCTAVFDAERMMLWTEQNHNVKEGEWVVIKAANDPFSTQNSPSLHCIVLYTGDGSFLRLSEPVILGFVPNGEAWKHEWNTVKFVPYRTNFDQLSNKVKMEAIMMLLDTLPNVHAMKTFITSGGSPEHNTPLSSWTQRISPSALYVLRWIVASNRSCIVHDDNPKHRVTGMGNYMQFRLAQGSPDKEERLVQALQYAQSKDYPTLFAWHGSPLNNWHSILREGLNFARQLHGRSRGHGVYMASMFDTSSAYTSQYMTYTGWSQSTLGITGAMSLNEIVNAPSQFVCKNPFVVAQLDWIQPRYLFIFCKPPKNQWKPGTETSKIYKQDPHHIALGPNGSHIKIPVSALSTRDGKSREAALIAAEKEASAHAKKKQKSSEKGIPKGAVVITLGDDADSVTTLIEDRQLLESDTEEELKDLDSHQALKKSYTRDDLSKTDFRPGTLKTDTLKLLGPPSYATTQATKCLQRHLRETMKVQDREPLHELGWYVDPTLISTVYQWVVELHSFDPSLPLARDLKQFGLTSIVLELRFPPEFPISPPFVRVIRPRFLPFMHQGGGHVTAGGAMCMELLTSSGWLPTATIESVLMQVRLAICSTDPWPARLAKGRDYAFQDAVAAFIRACQVHGWKVPEDFSRIQA</sequence>
<dbReference type="CDD" id="cd23802">
    <property type="entry name" value="UBCc_UBE2Q"/>
    <property type="match status" value="1"/>
</dbReference>
<evidence type="ECO:0000256" key="3">
    <source>
        <dbReference type="ARBA" id="ARBA00022695"/>
    </source>
</evidence>
<dbReference type="GO" id="GO:0003950">
    <property type="term" value="F:NAD+ poly-ADP-ribosyltransferase activity"/>
    <property type="evidence" value="ECO:0007669"/>
    <property type="project" value="InterPro"/>
</dbReference>
<evidence type="ECO:0000259" key="5">
    <source>
        <dbReference type="PROSITE" id="PS50127"/>
    </source>
</evidence>
<dbReference type="InterPro" id="IPR051838">
    <property type="entry name" value="ARTD_PARP"/>
</dbReference>
<keyword evidence="1" id="KW-0328">Glycosyltransferase</keyword>
<keyword evidence="7" id="KW-1185">Reference proteome</keyword>
<dbReference type="OrthoDB" id="109543at2759"/>
<dbReference type="Proteomes" id="UP000247810">
    <property type="component" value="Unassembled WGS sequence"/>
</dbReference>
<dbReference type="InterPro" id="IPR016135">
    <property type="entry name" value="UBQ-conjugating_enzyme/RWD"/>
</dbReference>
<dbReference type="PANTHER" id="PTHR21328">
    <property type="entry name" value="POLY ADP-RIBOSE POLYMERASE FAMILY, MEMBER PARP"/>
    <property type="match status" value="1"/>
</dbReference>
<dbReference type="PROSITE" id="PS50127">
    <property type="entry name" value="UBC_2"/>
    <property type="match status" value="1"/>
</dbReference>
<keyword evidence="2" id="KW-0808">Transferase</keyword>
<dbReference type="EMBL" id="KZ825899">
    <property type="protein sequence ID" value="PYH93139.1"/>
    <property type="molecule type" value="Genomic_DNA"/>
</dbReference>
<dbReference type="Gene3D" id="3.10.110.10">
    <property type="entry name" value="Ubiquitin Conjugating Enzyme"/>
    <property type="match status" value="1"/>
</dbReference>
<dbReference type="VEuPathDB" id="FungiDB:BO71DRAFT_355965"/>
<keyword evidence="4" id="KW-0520">NAD</keyword>
<gene>
    <name evidence="6" type="ORF">BO71DRAFT_355965</name>
</gene>
<dbReference type="SUPFAM" id="SSF54495">
    <property type="entry name" value="UBC-like"/>
    <property type="match status" value="1"/>
</dbReference>
<evidence type="ECO:0000313" key="7">
    <source>
        <dbReference type="Proteomes" id="UP000247810"/>
    </source>
</evidence>
<keyword evidence="3" id="KW-0548">Nucleotidyltransferase</keyword>